<dbReference type="GO" id="GO:0042910">
    <property type="term" value="F:xenobiotic transmembrane transporter activity"/>
    <property type="evidence" value="ECO:0007669"/>
    <property type="project" value="InterPro"/>
</dbReference>
<keyword evidence="4 8" id="KW-1003">Cell membrane</keyword>
<feature type="transmembrane region" description="Helical" evidence="8">
    <location>
        <begin position="125"/>
        <end position="149"/>
    </location>
</feature>
<feature type="transmembrane region" description="Helical" evidence="8">
    <location>
        <begin position="296"/>
        <end position="322"/>
    </location>
</feature>
<dbReference type="FunFam" id="1.20.1720.10:FF:000005">
    <property type="entry name" value="Bcr/CflA family efflux transporter"/>
    <property type="match status" value="1"/>
</dbReference>
<feature type="transmembrane region" description="Helical" evidence="8">
    <location>
        <begin position="205"/>
        <end position="228"/>
    </location>
</feature>
<feature type="transmembrane region" description="Helical" evidence="8">
    <location>
        <begin position="360"/>
        <end position="380"/>
    </location>
</feature>
<feature type="transmembrane region" description="Helical" evidence="8">
    <location>
        <begin position="334"/>
        <end position="354"/>
    </location>
</feature>
<evidence type="ECO:0000313" key="10">
    <source>
        <dbReference type="EMBL" id="NSL50594.1"/>
    </source>
</evidence>
<dbReference type="PROSITE" id="PS50850">
    <property type="entry name" value="MFS"/>
    <property type="match status" value="1"/>
</dbReference>
<dbReference type="NCBIfam" id="TIGR00710">
    <property type="entry name" value="efflux_Bcr_CflA"/>
    <property type="match status" value="1"/>
</dbReference>
<evidence type="ECO:0000256" key="1">
    <source>
        <dbReference type="ARBA" id="ARBA00004651"/>
    </source>
</evidence>
<comment type="caution">
    <text evidence="8">Lacks conserved residue(s) required for the propagation of feature annotation.</text>
</comment>
<keyword evidence="7 8" id="KW-0472">Membrane</keyword>
<feature type="transmembrane region" description="Helical" evidence="8">
    <location>
        <begin position="155"/>
        <end position="175"/>
    </location>
</feature>
<evidence type="ECO:0000256" key="2">
    <source>
        <dbReference type="ARBA" id="ARBA00006236"/>
    </source>
</evidence>
<dbReference type="AlphaFoldDB" id="A0A8J8GBQ1"/>
<comment type="caution">
    <text evidence="10">The sequence shown here is derived from an EMBL/GenBank/DDBJ whole genome shotgun (WGS) entry which is preliminary data.</text>
</comment>
<dbReference type="Pfam" id="PF07690">
    <property type="entry name" value="MFS_1"/>
    <property type="match status" value="1"/>
</dbReference>
<dbReference type="GO" id="GO:1990961">
    <property type="term" value="P:xenobiotic detoxification by transmembrane export across the plasma membrane"/>
    <property type="evidence" value="ECO:0007669"/>
    <property type="project" value="InterPro"/>
</dbReference>
<dbReference type="RefSeq" id="WP_173729987.1">
    <property type="nucleotide sequence ID" value="NZ_JABTTE010000002.1"/>
</dbReference>
<dbReference type="Proteomes" id="UP000625804">
    <property type="component" value="Unassembled WGS sequence"/>
</dbReference>
<gene>
    <name evidence="10" type="ORF">HR057_02310</name>
</gene>
<dbReference type="PANTHER" id="PTHR23502">
    <property type="entry name" value="MAJOR FACILITATOR SUPERFAMILY"/>
    <property type="match status" value="1"/>
</dbReference>
<feature type="transmembrane region" description="Helical" evidence="8">
    <location>
        <begin position="70"/>
        <end position="90"/>
    </location>
</feature>
<feature type="transmembrane region" description="Helical" evidence="8">
    <location>
        <begin position="40"/>
        <end position="58"/>
    </location>
</feature>
<dbReference type="InterPro" id="IPR004812">
    <property type="entry name" value="Efflux_drug-R_Bcr/CmlA"/>
</dbReference>
<evidence type="ECO:0000256" key="5">
    <source>
        <dbReference type="ARBA" id="ARBA00022692"/>
    </source>
</evidence>
<comment type="similarity">
    <text evidence="2 8">Belongs to the major facilitator superfamily. Bcr/CmlA family.</text>
</comment>
<dbReference type="SUPFAM" id="SSF103473">
    <property type="entry name" value="MFS general substrate transporter"/>
    <property type="match status" value="1"/>
</dbReference>
<feature type="transmembrane region" description="Helical" evidence="8">
    <location>
        <begin position="240"/>
        <end position="259"/>
    </location>
</feature>
<dbReference type="CDD" id="cd17320">
    <property type="entry name" value="MFS_MdfA_MDR_like"/>
    <property type="match status" value="1"/>
</dbReference>
<feature type="domain" description="Major facilitator superfamily (MFS) profile" evidence="9">
    <location>
        <begin position="1"/>
        <end position="385"/>
    </location>
</feature>
<protein>
    <recommendedName>
        <fullName evidence="8">Bcr/CflA family efflux transporter</fullName>
    </recommendedName>
</protein>
<keyword evidence="5 8" id="KW-0812">Transmembrane</keyword>
<evidence type="ECO:0000256" key="7">
    <source>
        <dbReference type="ARBA" id="ARBA00023136"/>
    </source>
</evidence>
<accession>A0A8J8GBQ1</accession>
<sequence length="398" mass="42139">MLLLLGTLTAIAPISTDIYLPSFPFITEEFKTIPSKTQLSLTAGLIGLAFGQLFFGPISDIYGRKKPLMIAMIIYAIASFLCGIATSIWMFIFFRLLQGLAGAGGVVIARACVRDLYSGSQLTKIYAIMMLVVGIAPIVAPVIGGQLLLLIPWNGIFIILSILGVVLLFAVLFALSETLGKEKRLKGGLKNTFTTFLSLIRHRIFIGYALTQGLIFASMFAYISGSSFVYQDIFGVSPQVYSFLFGLNAIGLMTATQITGRLAGKISESKLLVFGLGYALIGGISLLISILTEAGIVAVAISLFVCISAVGIVSTTCFTLAMESQGGKAGSASALLGLMQFTIGGLIAPIVGIAGSQTALPMGIAIVSCEIGGILFYITLVHRAKTQQIDVKNEKLSI</sequence>
<reference evidence="10" key="1">
    <citation type="submission" date="2020-06" db="EMBL/GenBank/DDBJ databases">
        <title>A novel thermopfilic bacterium from Erzurum, Turkey.</title>
        <authorList>
            <person name="Adiguzel A."/>
            <person name="Ay H."/>
            <person name="Baltaci M.O."/>
        </authorList>
    </citation>
    <scope>NUCLEOTIDE SEQUENCE</scope>
    <source>
        <strain evidence="10">P2</strain>
    </source>
</reference>
<evidence type="ECO:0000256" key="4">
    <source>
        <dbReference type="ARBA" id="ARBA00022475"/>
    </source>
</evidence>
<keyword evidence="11" id="KW-1185">Reference proteome</keyword>
<dbReference type="EMBL" id="JABTTE010000002">
    <property type="protein sequence ID" value="NSL50594.1"/>
    <property type="molecule type" value="Genomic_DNA"/>
</dbReference>
<feature type="transmembrane region" description="Helical" evidence="8">
    <location>
        <begin position="271"/>
        <end position="290"/>
    </location>
</feature>
<dbReference type="GO" id="GO:0005886">
    <property type="term" value="C:plasma membrane"/>
    <property type="evidence" value="ECO:0007669"/>
    <property type="project" value="UniProtKB-SubCell"/>
</dbReference>
<dbReference type="Gene3D" id="1.20.1720.10">
    <property type="entry name" value="Multidrug resistance protein D"/>
    <property type="match status" value="1"/>
</dbReference>
<keyword evidence="6 8" id="KW-1133">Transmembrane helix</keyword>
<proteinExistence type="inferred from homology"/>
<name>A0A8J8GBQ1_9BACI</name>
<evidence type="ECO:0000259" key="9">
    <source>
        <dbReference type="PROSITE" id="PS50850"/>
    </source>
</evidence>
<evidence type="ECO:0000256" key="8">
    <source>
        <dbReference type="RuleBase" id="RU365088"/>
    </source>
</evidence>
<evidence type="ECO:0000256" key="3">
    <source>
        <dbReference type="ARBA" id="ARBA00022448"/>
    </source>
</evidence>
<dbReference type="InterPro" id="IPR020846">
    <property type="entry name" value="MFS_dom"/>
</dbReference>
<dbReference type="InterPro" id="IPR036259">
    <property type="entry name" value="MFS_trans_sf"/>
</dbReference>
<dbReference type="InterPro" id="IPR011701">
    <property type="entry name" value="MFS"/>
</dbReference>
<comment type="subcellular location">
    <subcellularLocation>
        <location evidence="1 8">Cell membrane</location>
        <topology evidence="1 8">Multi-pass membrane protein</topology>
    </subcellularLocation>
</comment>
<keyword evidence="3 8" id="KW-0813">Transport</keyword>
<dbReference type="PANTHER" id="PTHR23502:SF132">
    <property type="entry name" value="POLYAMINE TRANSPORTER 2-RELATED"/>
    <property type="match status" value="1"/>
</dbReference>
<organism evidence="10 11">
    <name type="scientific">Calidifontibacillus erzurumensis</name>
    <dbReference type="NCBI Taxonomy" id="2741433"/>
    <lineage>
        <taxon>Bacteria</taxon>
        <taxon>Bacillati</taxon>
        <taxon>Bacillota</taxon>
        <taxon>Bacilli</taxon>
        <taxon>Bacillales</taxon>
        <taxon>Bacillaceae</taxon>
        <taxon>Calidifontibacillus/Schinkia group</taxon>
        <taxon>Calidifontibacillus</taxon>
    </lineage>
</organism>
<evidence type="ECO:0000256" key="6">
    <source>
        <dbReference type="ARBA" id="ARBA00022989"/>
    </source>
</evidence>
<feature type="transmembrane region" description="Helical" evidence="8">
    <location>
        <begin position="96"/>
        <end position="113"/>
    </location>
</feature>
<evidence type="ECO:0000313" key="11">
    <source>
        <dbReference type="Proteomes" id="UP000625804"/>
    </source>
</evidence>